<evidence type="ECO:0000256" key="9">
    <source>
        <dbReference type="ARBA" id="ARBA00022989"/>
    </source>
</evidence>
<evidence type="ECO:0000256" key="4">
    <source>
        <dbReference type="ARBA" id="ARBA00022475"/>
    </source>
</evidence>
<dbReference type="NCBIfam" id="TIGR03153">
    <property type="entry name" value="cytochr_NrfH"/>
    <property type="match status" value="1"/>
</dbReference>
<keyword evidence="3" id="KW-0813">Transport</keyword>
<dbReference type="GO" id="GO:0005886">
    <property type="term" value="C:plasma membrane"/>
    <property type="evidence" value="ECO:0007669"/>
    <property type="project" value="UniProtKB-SubCell"/>
</dbReference>
<dbReference type="Pfam" id="PF03264">
    <property type="entry name" value="Cytochrom_NNT"/>
    <property type="match status" value="1"/>
</dbReference>
<dbReference type="KEGG" id="dog:HP555_08635"/>
<keyword evidence="10" id="KW-0408">Iron</keyword>
<protein>
    <submittedName>
        <fullName evidence="13">Cytochrome c nitrite reductase small subunit</fullName>
        <ecNumber evidence="13">1.7.2.2</ecNumber>
    </submittedName>
</protein>
<keyword evidence="4" id="KW-1003">Cell membrane</keyword>
<keyword evidence="5" id="KW-0349">Heme</keyword>
<keyword evidence="8" id="KW-0249">Electron transport</keyword>
<accession>A0A7T5VDJ7</accession>
<keyword evidence="14" id="KW-1185">Reference proteome</keyword>
<evidence type="ECO:0000256" key="3">
    <source>
        <dbReference type="ARBA" id="ARBA00022448"/>
    </source>
</evidence>
<keyword evidence="7" id="KW-0479">Metal-binding</keyword>
<keyword evidence="11" id="KW-0472">Membrane</keyword>
<dbReference type="GO" id="GO:0009055">
    <property type="term" value="F:electron transfer activity"/>
    <property type="evidence" value="ECO:0007669"/>
    <property type="project" value="TreeGrafter"/>
</dbReference>
<dbReference type="InterPro" id="IPR005126">
    <property type="entry name" value="NapC/NirT_cyt_c_N"/>
</dbReference>
<dbReference type="Gene3D" id="1.10.3820.10">
    <property type="entry name" value="Di-heme elbow motif domain"/>
    <property type="match status" value="1"/>
</dbReference>
<evidence type="ECO:0000256" key="6">
    <source>
        <dbReference type="ARBA" id="ARBA00022692"/>
    </source>
</evidence>
<gene>
    <name evidence="13" type="primary">nrfH</name>
    <name evidence="13" type="ORF">HP555_08635</name>
</gene>
<evidence type="ECO:0000256" key="2">
    <source>
        <dbReference type="ARBA" id="ARBA00007395"/>
    </source>
</evidence>
<dbReference type="GO" id="GO:0022900">
    <property type="term" value="P:electron transport chain"/>
    <property type="evidence" value="ECO:0007669"/>
    <property type="project" value="InterPro"/>
</dbReference>
<organism evidence="13 14">
    <name type="scientific">Desulfobulbus oligotrophicus</name>
    <dbReference type="NCBI Taxonomy" id="1909699"/>
    <lineage>
        <taxon>Bacteria</taxon>
        <taxon>Pseudomonadati</taxon>
        <taxon>Thermodesulfobacteriota</taxon>
        <taxon>Desulfobulbia</taxon>
        <taxon>Desulfobulbales</taxon>
        <taxon>Desulfobulbaceae</taxon>
        <taxon>Desulfobulbus</taxon>
    </lineage>
</organism>
<dbReference type="EC" id="1.7.2.2" evidence="13"/>
<dbReference type="GO" id="GO:0009061">
    <property type="term" value="P:anaerobic respiration"/>
    <property type="evidence" value="ECO:0007669"/>
    <property type="project" value="TreeGrafter"/>
</dbReference>
<evidence type="ECO:0000313" key="13">
    <source>
        <dbReference type="EMBL" id="QQG65929.1"/>
    </source>
</evidence>
<dbReference type="SUPFAM" id="SSF48695">
    <property type="entry name" value="Multiheme cytochromes"/>
    <property type="match status" value="1"/>
</dbReference>
<proteinExistence type="inferred from homology"/>
<dbReference type="InterPro" id="IPR017571">
    <property type="entry name" value="NrfH"/>
</dbReference>
<evidence type="ECO:0000259" key="12">
    <source>
        <dbReference type="Pfam" id="PF03264"/>
    </source>
</evidence>
<evidence type="ECO:0000256" key="5">
    <source>
        <dbReference type="ARBA" id="ARBA00022617"/>
    </source>
</evidence>
<dbReference type="InterPro" id="IPR038266">
    <property type="entry name" value="NapC/NirT_cytc_sf"/>
</dbReference>
<evidence type="ECO:0000256" key="8">
    <source>
        <dbReference type="ARBA" id="ARBA00022982"/>
    </source>
</evidence>
<dbReference type="GO" id="GO:0042279">
    <property type="term" value="F:nitrite reductase (cytochrome, ammonia-forming) activity"/>
    <property type="evidence" value="ECO:0007669"/>
    <property type="project" value="UniProtKB-EC"/>
</dbReference>
<dbReference type="Proteomes" id="UP000596092">
    <property type="component" value="Chromosome"/>
</dbReference>
<evidence type="ECO:0000256" key="11">
    <source>
        <dbReference type="ARBA" id="ARBA00023136"/>
    </source>
</evidence>
<reference evidence="13 14" key="1">
    <citation type="submission" date="2020-05" db="EMBL/GenBank/DDBJ databases">
        <title>Complete genome of Desulfobulbus oligotrophicus.</title>
        <authorList>
            <person name="Podar M."/>
        </authorList>
    </citation>
    <scope>NUCLEOTIDE SEQUENCE [LARGE SCALE GENOMIC DNA]</scope>
    <source>
        <strain evidence="13 14">Prop6</strain>
    </source>
</reference>
<evidence type="ECO:0000256" key="10">
    <source>
        <dbReference type="ARBA" id="ARBA00023004"/>
    </source>
</evidence>
<comment type="subcellular location">
    <subcellularLocation>
        <location evidence="1">Cell membrane</location>
    </subcellularLocation>
</comment>
<dbReference type="AlphaFoldDB" id="A0A7T5VDJ7"/>
<sequence>MKYLAIFAVIVAVGVFANLVHESQALSYLSSDPQVCINCHPMNIHYDTWQHSSHRDKAICVDCHLPRDSFINKMIAKARDGYNHSVAMTFKTYGYNLRVSDDAARRIQENCISCHSEVVSEMMANSALYDKVADSSVQMGRRCWECHRETPHGRMRNITGSQNNFTAQVF</sequence>
<name>A0A7T5VDJ7_9BACT</name>
<comment type="similarity">
    <text evidence="2">Belongs to the NapC/NirT/NrfH family.</text>
</comment>
<evidence type="ECO:0000313" key="14">
    <source>
        <dbReference type="Proteomes" id="UP000596092"/>
    </source>
</evidence>
<evidence type="ECO:0000256" key="7">
    <source>
        <dbReference type="ARBA" id="ARBA00022723"/>
    </source>
</evidence>
<keyword evidence="9" id="KW-1133">Transmembrane helix</keyword>
<dbReference type="InterPro" id="IPR036280">
    <property type="entry name" value="Multihaem_cyt_sf"/>
</dbReference>
<dbReference type="RefSeq" id="WP_199261561.1">
    <property type="nucleotide sequence ID" value="NZ_CP054140.1"/>
</dbReference>
<keyword evidence="13" id="KW-0560">Oxidoreductase</keyword>
<keyword evidence="6" id="KW-0812">Transmembrane</keyword>
<dbReference type="GO" id="GO:0046872">
    <property type="term" value="F:metal ion binding"/>
    <property type="evidence" value="ECO:0007669"/>
    <property type="project" value="UniProtKB-KW"/>
</dbReference>
<feature type="domain" description="NapC/NirT cytochrome c N-terminal" evidence="12">
    <location>
        <begin position="5"/>
        <end position="153"/>
    </location>
</feature>
<dbReference type="InterPro" id="IPR051174">
    <property type="entry name" value="Cytochrome_c-type_ET"/>
</dbReference>
<evidence type="ECO:0000256" key="1">
    <source>
        <dbReference type="ARBA" id="ARBA00004236"/>
    </source>
</evidence>
<dbReference type="PANTHER" id="PTHR30333">
    <property type="entry name" value="CYTOCHROME C-TYPE PROTEIN"/>
    <property type="match status" value="1"/>
</dbReference>
<dbReference type="PANTHER" id="PTHR30333:SF1">
    <property type="entry name" value="CYTOCHROME C-TYPE PROTEIN NAPC"/>
    <property type="match status" value="1"/>
</dbReference>
<dbReference type="EMBL" id="CP054140">
    <property type="protein sequence ID" value="QQG65929.1"/>
    <property type="molecule type" value="Genomic_DNA"/>
</dbReference>